<comment type="caution">
    <text evidence="1">The sequence shown here is derived from an EMBL/GenBank/DDBJ whole genome shotgun (WGS) entry which is preliminary data.</text>
</comment>
<dbReference type="SUPFAM" id="SSF48576">
    <property type="entry name" value="Terpenoid synthases"/>
    <property type="match status" value="1"/>
</dbReference>
<dbReference type="InterPro" id="IPR002060">
    <property type="entry name" value="Squ/phyt_synthse"/>
</dbReference>
<dbReference type="AlphaFoldDB" id="M0LYX8"/>
<dbReference type="Pfam" id="PF00494">
    <property type="entry name" value="SQS_PSY"/>
    <property type="match status" value="1"/>
</dbReference>
<gene>
    <name evidence="1" type="ORF">C447_08915</name>
</gene>
<dbReference type="Proteomes" id="UP000011566">
    <property type="component" value="Unassembled WGS sequence"/>
</dbReference>
<dbReference type="InterPro" id="IPR044844">
    <property type="entry name" value="Trans_IPPS_euk-type"/>
</dbReference>
<proteinExistence type="predicted"/>
<dbReference type="InterPro" id="IPR008949">
    <property type="entry name" value="Isoprenoid_synthase_dom_sf"/>
</dbReference>
<protein>
    <submittedName>
        <fullName evidence="1">Squalene/phytoene synthase</fullName>
    </submittedName>
</protein>
<dbReference type="GO" id="GO:0045338">
    <property type="term" value="P:farnesyl diphosphate metabolic process"/>
    <property type="evidence" value="ECO:0007669"/>
    <property type="project" value="InterPro"/>
</dbReference>
<evidence type="ECO:0000313" key="2">
    <source>
        <dbReference type="Proteomes" id="UP000011566"/>
    </source>
</evidence>
<sequence length="349" mass="38402">MTAAGKPTDADDRRWCHDALQGTSRTFALTVSALDEPMATEVCVSYLLCRVADTVEDAGHIPDEDQAELLTTYSRALDPEDATDIEAFVAAVEPWLPADLDDDWTVVARADRVVRTFDGLDATAKAAVRDPIRELVDGMAMFVERHTETGGIRIESLDELEEYCWYVAGTVGTLVTNLLARDAPPERVRHLREHDRAFGLLLQLVNVAKDVTDDYHEENNVYLPAAWLREHGVDQERVCADENVTAVASVVRRVAEHATGYLDGARTYLEATPETGGNTLAAWAVPYLLAVGTLRELTDRPEDVIREGGVKVSQAEVFAIVEQFAEGVDREALSALSAKVARQPFHRTG</sequence>
<accession>M0LYX8</accession>
<dbReference type="PANTHER" id="PTHR11626">
    <property type="entry name" value="FARNESYL-DIPHOSPHATE FARNESYLTRANSFERASE"/>
    <property type="match status" value="1"/>
</dbReference>
<dbReference type="eggNOG" id="arCOG02936">
    <property type="taxonomic scope" value="Archaea"/>
</dbReference>
<dbReference type="OrthoDB" id="192754at2157"/>
<dbReference type="GO" id="GO:0051996">
    <property type="term" value="F:squalene synthase [NAD(P)H] activity"/>
    <property type="evidence" value="ECO:0007669"/>
    <property type="project" value="InterPro"/>
</dbReference>
<name>M0LYX8_9EURY</name>
<keyword evidence="2" id="KW-1185">Reference proteome</keyword>
<evidence type="ECO:0000313" key="1">
    <source>
        <dbReference type="EMBL" id="EMA38646.1"/>
    </source>
</evidence>
<reference evidence="1 2" key="1">
    <citation type="journal article" date="2014" name="PLoS Genet.">
        <title>Phylogenetically driven sequencing of extremely halophilic archaea reveals strategies for static and dynamic osmo-response.</title>
        <authorList>
            <person name="Becker E.A."/>
            <person name="Seitzer P.M."/>
            <person name="Tritt A."/>
            <person name="Larsen D."/>
            <person name="Krusor M."/>
            <person name="Yao A.I."/>
            <person name="Wu D."/>
            <person name="Madern D."/>
            <person name="Eisen J.A."/>
            <person name="Darling A.E."/>
            <person name="Facciotti M.T."/>
        </authorList>
    </citation>
    <scope>NUCLEOTIDE SEQUENCE [LARGE SCALE GENOMIC DNA]</scope>
    <source>
        <strain evidence="1 2">100A6</strain>
    </source>
</reference>
<organism evidence="1 2">
    <name type="scientific">Halococcus hamelinensis 100A6</name>
    <dbReference type="NCBI Taxonomy" id="1132509"/>
    <lineage>
        <taxon>Archaea</taxon>
        <taxon>Methanobacteriati</taxon>
        <taxon>Methanobacteriota</taxon>
        <taxon>Stenosarchaea group</taxon>
        <taxon>Halobacteria</taxon>
        <taxon>Halobacteriales</taxon>
        <taxon>Halococcaceae</taxon>
        <taxon>Halococcus</taxon>
    </lineage>
</organism>
<dbReference type="RefSeq" id="WP_007693036.1">
    <property type="nucleotide sequence ID" value="NZ_AJRK01000007.1"/>
</dbReference>
<dbReference type="PANTHER" id="PTHR11626:SF2">
    <property type="entry name" value="SQUALENE SYNTHASE"/>
    <property type="match status" value="1"/>
</dbReference>
<dbReference type="SFLD" id="SFLDG01018">
    <property type="entry name" value="Squalene/Phytoene_Synthase_Lik"/>
    <property type="match status" value="1"/>
</dbReference>
<dbReference type="EMBL" id="AOMB01000025">
    <property type="protein sequence ID" value="EMA38646.1"/>
    <property type="molecule type" value="Genomic_DNA"/>
</dbReference>
<dbReference type="Gene3D" id="1.10.600.10">
    <property type="entry name" value="Farnesyl Diphosphate Synthase"/>
    <property type="match status" value="1"/>
</dbReference>
<dbReference type="PATRIC" id="fig|1132509.6.peg.2013"/>
<dbReference type="SFLD" id="SFLDS00005">
    <property type="entry name" value="Isoprenoid_Synthase_Type_I"/>
    <property type="match status" value="1"/>
</dbReference>